<proteinExistence type="predicted"/>
<evidence type="ECO:0000313" key="1">
    <source>
        <dbReference type="EMBL" id="GAC28583.1"/>
    </source>
</evidence>
<organism evidence="1 2">
    <name type="scientific">Brumicola pallidula DSM 14239 = ACAM 615</name>
    <dbReference type="NCBI Taxonomy" id="1121922"/>
    <lineage>
        <taxon>Bacteria</taxon>
        <taxon>Pseudomonadati</taxon>
        <taxon>Pseudomonadota</taxon>
        <taxon>Gammaproteobacteria</taxon>
        <taxon>Alteromonadales</taxon>
        <taxon>Alteromonadaceae</taxon>
        <taxon>Brumicola</taxon>
    </lineage>
</organism>
<evidence type="ECO:0000313" key="2">
    <source>
        <dbReference type="Proteomes" id="UP000006251"/>
    </source>
</evidence>
<name>K6ZI63_9ALTE</name>
<gene>
    <name evidence="1" type="ORF">GPAL_1720</name>
</gene>
<dbReference type="EMBL" id="BAEQ01000025">
    <property type="protein sequence ID" value="GAC28583.1"/>
    <property type="molecule type" value="Genomic_DNA"/>
</dbReference>
<protein>
    <submittedName>
        <fullName evidence="1">Uncharacterized protein</fullName>
    </submittedName>
</protein>
<comment type="caution">
    <text evidence="1">The sequence shown here is derived from an EMBL/GenBank/DDBJ whole genome shotgun (WGS) entry which is preliminary data.</text>
</comment>
<dbReference type="AlphaFoldDB" id="K6ZI63"/>
<accession>K6ZI63</accession>
<sequence length="99" mass="11495">MVHLFNAIADQKLVQINIETQKTIISLLIYTTAVFKREFENNSRYGLLTVDLERLLKNQNFSKQKVLSTSKNYDIRKSNHLFFDGVCMPRICVLAESLN</sequence>
<dbReference type="Proteomes" id="UP000006251">
    <property type="component" value="Unassembled WGS sequence"/>
</dbReference>
<keyword evidence="2" id="KW-1185">Reference proteome</keyword>
<reference evidence="2" key="1">
    <citation type="journal article" date="2014" name="Environ. Microbiol.">
        <title>Comparative genomics of the marine bacterial genus Glaciecola reveals the high degree of genomic diversity and genomic characteristic for cold adaptation.</title>
        <authorList>
            <person name="Qin Q.L."/>
            <person name="Xie B.B."/>
            <person name="Yu Y."/>
            <person name="Shu Y.L."/>
            <person name="Rong J.C."/>
            <person name="Zhang Y.J."/>
            <person name="Zhao D.L."/>
            <person name="Chen X.L."/>
            <person name="Zhang X.Y."/>
            <person name="Chen B."/>
            <person name="Zhou B.C."/>
            <person name="Zhang Y.Z."/>
        </authorList>
    </citation>
    <scope>NUCLEOTIDE SEQUENCE [LARGE SCALE GENOMIC DNA]</scope>
    <source>
        <strain evidence="2">ACAM 615</strain>
    </source>
</reference>